<dbReference type="OrthoDB" id="9813420at2"/>
<protein>
    <submittedName>
        <fullName evidence="1">Uncharacterized protein</fullName>
    </submittedName>
</protein>
<keyword evidence="2" id="KW-1185">Reference proteome</keyword>
<accession>A0A330L5W7</accession>
<dbReference type="AlphaFoldDB" id="A0A330L5W7"/>
<dbReference type="RefSeq" id="WP_121989034.1">
    <property type="nucleotide sequence ID" value="NZ_OUNR01000012.1"/>
</dbReference>
<evidence type="ECO:0000313" key="1">
    <source>
        <dbReference type="EMBL" id="SPP64686.1"/>
    </source>
</evidence>
<reference evidence="2" key="1">
    <citation type="submission" date="2018-04" db="EMBL/GenBank/DDBJ databases">
        <authorList>
            <person name="Lucker S."/>
            <person name="Sakoula D."/>
        </authorList>
    </citation>
    <scope>NUCLEOTIDE SEQUENCE [LARGE SCALE GENOMIC DNA]</scope>
</reference>
<dbReference type="Proteomes" id="UP000248168">
    <property type="component" value="Unassembled WGS sequence"/>
</dbReference>
<dbReference type="InParanoid" id="A0A330L5W7"/>
<organism evidence="1 2">
    <name type="scientific">Nitrospira lenta</name>
    <dbReference type="NCBI Taxonomy" id="1436998"/>
    <lineage>
        <taxon>Bacteria</taxon>
        <taxon>Pseudomonadati</taxon>
        <taxon>Nitrospirota</taxon>
        <taxon>Nitrospiria</taxon>
        <taxon>Nitrospirales</taxon>
        <taxon>Nitrospiraceae</taxon>
        <taxon>Nitrospira</taxon>
    </lineage>
</organism>
<proteinExistence type="predicted"/>
<gene>
    <name evidence="1" type="ORF">NITLEN_20326</name>
</gene>
<evidence type="ECO:0000313" key="2">
    <source>
        <dbReference type="Proteomes" id="UP000248168"/>
    </source>
</evidence>
<sequence length="87" mass="9467">MTVVCSWCRHEGLAGVFGEKAPFEDRRETHGICPSHRIQVRNGWSETGFARGNGIQGTTAQEVSGYVVRSAAHLLSGLRNLSRKAGL</sequence>
<name>A0A330L5W7_9BACT</name>
<dbReference type="EMBL" id="OUNR01000012">
    <property type="protein sequence ID" value="SPP64686.1"/>
    <property type="molecule type" value="Genomic_DNA"/>
</dbReference>